<keyword evidence="2" id="KW-0677">Repeat</keyword>
<dbReference type="SUPFAM" id="SSF50978">
    <property type="entry name" value="WD40 repeat-like"/>
    <property type="match status" value="1"/>
</dbReference>
<dbReference type="SMART" id="SM00320">
    <property type="entry name" value="WD40"/>
    <property type="match status" value="6"/>
</dbReference>
<gene>
    <name evidence="6" type="ORF">HELGO_WM36001</name>
</gene>
<dbReference type="InterPro" id="IPR036322">
    <property type="entry name" value="WD40_repeat_dom_sf"/>
</dbReference>
<feature type="repeat" description="WD" evidence="3">
    <location>
        <begin position="651"/>
        <end position="686"/>
    </location>
</feature>
<evidence type="ECO:0000256" key="2">
    <source>
        <dbReference type="ARBA" id="ARBA00022737"/>
    </source>
</evidence>
<dbReference type="PANTHER" id="PTHR19848">
    <property type="entry name" value="WD40 REPEAT PROTEIN"/>
    <property type="match status" value="1"/>
</dbReference>
<dbReference type="InterPro" id="IPR011600">
    <property type="entry name" value="Pept_C14_caspase"/>
</dbReference>
<reference evidence="6" key="1">
    <citation type="submission" date="2020-01" db="EMBL/GenBank/DDBJ databases">
        <authorList>
            <person name="Meier V. D."/>
            <person name="Meier V D."/>
        </authorList>
    </citation>
    <scope>NUCLEOTIDE SEQUENCE</scope>
    <source>
        <strain evidence="6">HLG_WM_MAG_10</strain>
    </source>
</reference>
<keyword evidence="4" id="KW-0732">Signal</keyword>
<dbReference type="Gene3D" id="2.130.10.10">
    <property type="entry name" value="YVTN repeat-like/Quinoprotein amine dehydrogenase"/>
    <property type="match status" value="4"/>
</dbReference>
<dbReference type="PROSITE" id="PS00678">
    <property type="entry name" value="WD_REPEATS_1"/>
    <property type="match status" value="2"/>
</dbReference>
<feature type="chain" id="PRO_5027545565" description="Peptidase C14 caspase domain-containing protein" evidence="4">
    <location>
        <begin position="23"/>
        <end position="1161"/>
    </location>
</feature>
<feature type="repeat" description="WD" evidence="3">
    <location>
        <begin position="31"/>
        <end position="72"/>
    </location>
</feature>
<sequence>MKFYTLIPLLACCYFFTTQLSAQTNPEVVVTQGHTNHVLDIAYSENGRFLVTGSQDRSAKVWDLNLKQEFRTLNGHTDKVTKVAFMNKDKNIVTACKSHIIVWEHPAGKILRKISVNTYKHEFEPIPNSTKILLKLEDDENDAEYAIIDILTGKRVGSNTLNTGSSHFSPHPTDSTFILTENDQTNTAFNACAFNYYTGKKVKTFPGGADIFKMIRFTPNGKYIAGTEYSGGHLFVWDYKSTKLLMKTKVNVTKRPIDMQLDKKGQFLWTLTGMGVIHVYEVKTGNLVNTFHKPTPFDPVTKISKNCVSFTMDFSPDYKTVAIGAFTLKTNLTKPSDNVETLINIDLIDTKKGNIKAALNGKYKLINKLEVGSKGKYILSSNTGANKGLRIWNTKSGEIERYMPSVQHFDLSADGKFLLTAQSNLKQQTHNLTIWAFPSFNKVHEMELKNEKTFLFDLQIYNDGETVISNKSYNPEGSYIVRWKLEQHNLAKKTTILKQELPNAEAWYNGKFLLSPNEKYVAGKTNKNRYQVFDLETKEIVVDIDSRAISDLHNLSQILSFIPNTNQILLSIPDFKEGDFREVVSNLAIIDIDKATLEIKPDYPSFEGAVMSGHFNSDGTQLVVGNDDYFGDIKWQVSLVDWEAKQLICNLEGHYSGVSHVQLGSKGKRIYSTSLDGFINTWDIKSCALKASMIAMNDLDYLIIMPDGYYKSSKNSHSDICFRYSNTLYTFDQFDLRYNRPDKVLTSLGASKYSVKIYTKAWEKRVRRMGFTSEMLQGEMELPSLTWTNKNELPLSVTTPTIDIKVAAEDKSNVLDRLLVSVNNVPLPAVNGYDLKSKKSNTLSQNLKTKLSYGNNLIKVSVVNEKGVESVRESLSINYEPSTKKQPNLYIYAIGVSEFESSERNLKFATKDASDLIQQFQSSNYFGKVISETVFNAEATKENIISTAKFLKEAQTDDQIMIYVSSHGLLSDDLNYFLATHDIDFEAPTTKGLAYDQINKMLDGINCRNRLILIDACHSGEVDKEEAVEKTSIASSNSNVKVTAKGSSSLVRPKVGLKNSFSYMKALFSDVSKGTGATVISAAGGYEFALESEDWNNGVFTYAILNGLKSGDADLDKDSNISVFELKTYVTTEVIRLTNGKQHPTTRSENTVNNFTLYKVK</sequence>
<dbReference type="Pfam" id="PF00400">
    <property type="entry name" value="WD40"/>
    <property type="match status" value="3"/>
</dbReference>
<dbReference type="InterPro" id="IPR019775">
    <property type="entry name" value="WD40_repeat_CS"/>
</dbReference>
<feature type="domain" description="Peptidase C14 caspase" evidence="5">
    <location>
        <begin position="894"/>
        <end position="1151"/>
    </location>
</feature>
<organism evidence="6">
    <name type="scientific">uncultured Aureispira sp</name>
    <dbReference type="NCBI Taxonomy" id="1331704"/>
    <lineage>
        <taxon>Bacteria</taxon>
        <taxon>Pseudomonadati</taxon>
        <taxon>Bacteroidota</taxon>
        <taxon>Saprospiria</taxon>
        <taxon>Saprospirales</taxon>
        <taxon>Saprospiraceae</taxon>
        <taxon>Aureispira</taxon>
        <taxon>environmental samples</taxon>
    </lineage>
</organism>
<protein>
    <recommendedName>
        <fullName evidence="5">Peptidase C14 caspase domain-containing protein</fullName>
    </recommendedName>
</protein>
<keyword evidence="1 3" id="KW-0853">WD repeat</keyword>
<dbReference type="PROSITE" id="PS50294">
    <property type="entry name" value="WD_REPEATS_REGION"/>
    <property type="match status" value="2"/>
</dbReference>
<name>A0A6S6SPI0_9BACT</name>
<dbReference type="InterPro" id="IPR029030">
    <property type="entry name" value="Caspase-like_dom_sf"/>
</dbReference>
<dbReference type="AlphaFoldDB" id="A0A6S6SPI0"/>
<dbReference type="InterPro" id="IPR011044">
    <property type="entry name" value="Quino_amine_DH_bsu"/>
</dbReference>
<evidence type="ECO:0000313" key="6">
    <source>
        <dbReference type="EMBL" id="CAA6809170.1"/>
    </source>
</evidence>
<dbReference type="PROSITE" id="PS50082">
    <property type="entry name" value="WD_REPEATS_2"/>
    <property type="match status" value="2"/>
</dbReference>
<proteinExistence type="predicted"/>
<accession>A0A6S6SPI0</accession>
<dbReference type="SUPFAM" id="SSF50969">
    <property type="entry name" value="YVTN repeat-like/Quinoprotein amine dehydrogenase"/>
    <property type="match status" value="1"/>
</dbReference>
<evidence type="ECO:0000256" key="1">
    <source>
        <dbReference type="ARBA" id="ARBA00022574"/>
    </source>
</evidence>
<dbReference type="GO" id="GO:0006508">
    <property type="term" value="P:proteolysis"/>
    <property type="evidence" value="ECO:0007669"/>
    <property type="project" value="InterPro"/>
</dbReference>
<evidence type="ECO:0000256" key="4">
    <source>
        <dbReference type="SAM" id="SignalP"/>
    </source>
</evidence>
<dbReference type="Gene3D" id="3.40.50.1460">
    <property type="match status" value="1"/>
</dbReference>
<evidence type="ECO:0000259" key="5">
    <source>
        <dbReference type="Pfam" id="PF00656"/>
    </source>
</evidence>
<feature type="signal peptide" evidence="4">
    <location>
        <begin position="1"/>
        <end position="22"/>
    </location>
</feature>
<dbReference type="InterPro" id="IPR015943">
    <property type="entry name" value="WD40/YVTN_repeat-like_dom_sf"/>
</dbReference>
<dbReference type="PANTHER" id="PTHR19848:SF8">
    <property type="entry name" value="F-BOX AND WD REPEAT DOMAIN CONTAINING 7"/>
    <property type="match status" value="1"/>
</dbReference>
<dbReference type="InterPro" id="IPR001680">
    <property type="entry name" value="WD40_rpt"/>
</dbReference>
<dbReference type="EMBL" id="CACVAQ010000150">
    <property type="protein sequence ID" value="CAA6809170.1"/>
    <property type="molecule type" value="Genomic_DNA"/>
</dbReference>
<dbReference type="Pfam" id="PF00656">
    <property type="entry name" value="Peptidase_C14"/>
    <property type="match status" value="1"/>
</dbReference>
<evidence type="ECO:0000256" key="3">
    <source>
        <dbReference type="PROSITE-ProRule" id="PRU00221"/>
    </source>
</evidence>
<dbReference type="SUPFAM" id="SSF52129">
    <property type="entry name" value="Caspase-like"/>
    <property type="match status" value="1"/>
</dbReference>
<dbReference type="GO" id="GO:0004197">
    <property type="term" value="F:cysteine-type endopeptidase activity"/>
    <property type="evidence" value="ECO:0007669"/>
    <property type="project" value="InterPro"/>
</dbReference>